<reference evidence="2 3" key="1">
    <citation type="submission" date="2017-06" db="EMBL/GenBank/DDBJ databases">
        <authorList>
            <person name="Kim H.J."/>
            <person name="Triplett B.A."/>
        </authorList>
    </citation>
    <scope>NUCLEOTIDE SEQUENCE [LARGE SCALE GENOMIC DNA]</scope>
    <source>
        <strain evidence="2 3">B29T1</strain>
    </source>
</reference>
<keyword evidence="3" id="KW-1185">Reference proteome</keyword>
<dbReference type="InterPro" id="IPR013655">
    <property type="entry name" value="PAS_fold_3"/>
</dbReference>
<sequence length="616" mass="67341">MVNRKLNELLGYSRTELIGRSVRALRGRGLGREAFIAFTRALAREKSEDFLLPLRAADDHDLLARIRIVQIPARRDLVSLWIQSGNSTDARHDLVSTILAALPRLQSLSDDHFYVMEITDDLHFKMLWLDGRAEANLGYSIKDLEELDGLTGIVVEDDRALLREHHQRLIAGESLETSYRVRLPNRSIRRVLDRAQALKSSHSALAFHVVGSLRPTHDLREGITSNSNLIRLGAALAGQLHALVCLVSERGDIVWASNEPATPLADSIRRAMGRDVTRYVSGRHLDDWLNLVDQAFVEIAPVNGGLHWPLDNEAIPLFVHAARVDEEFALLVVRPSEDVINGRPSAAGLRGKASNEFLAIELLSQPAFTISGSGIIAEINKAALQLSHRNFGDRLATGAGLQTLVDTSFAPSVTQALLRANQTGEIVTIEAGLGDPYQSIFIKFHFQLIHDPSSTRPSKLLAVMDIVDQVEPSPLEASRLEAHLSAVLDLANDGLLLVDEFGRVLRADAKANSMFGRETGSLEGCELDDLLKRVDGTNGALEALVDRLSADPSRSEIMLAGACSDRGPGAISRLSGRAGLRAGAARRAASERKRRGIALLCFLRCPNRTSQSSSFS</sequence>
<evidence type="ECO:0000313" key="3">
    <source>
        <dbReference type="Proteomes" id="UP000197065"/>
    </source>
</evidence>
<dbReference type="AlphaFoldDB" id="A0A212R039"/>
<name>A0A212R039_9PROT</name>
<dbReference type="PROSITE" id="PS50112">
    <property type="entry name" value="PAS"/>
    <property type="match status" value="2"/>
</dbReference>
<dbReference type="Pfam" id="PF08447">
    <property type="entry name" value="PAS_3"/>
    <property type="match status" value="1"/>
</dbReference>
<dbReference type="Gene3D" id="3.30.450.20">
    <property type="entry name" value="PAS domain"/>
    <property type="match status" value="3"/>
</dbReference>
<evidence type="ECO:0000259" key="1">
    <source>
        <dbReference type="PROSITE" id="PS50112"/>
    </source>
</evidence>
<dbReference type="SUPFAM" id="SSF55785">
    <property type="entry name" value="PYP-like sensor domain (PAS domain)"/>
    <property type="match status" value="3"/>
</dbReference>
<feature type="domain" description="PAS" evidence="1">
    <location>
        <begin position="480"/>
        <end position="524"/>
    </location>
</feature>
<dbReference type="Proteomes" id="UP000197065">
    <property type="component" value="Unassembled WGS sequence"/>
</dbReference>
<dbReference type="InterPro" id="IPR035965">
    <property type="entry name" value="PAS-like_dom_sf"/>
</dbReference>
<gene>
    <name evidence="2" type="ORF">SAMN07250955_104243</name>
</gene>
<dbReference type="Pfam" id="PF13188">
    <property type="entry name" value="PAS_8"/>
    <property type="match status" value="1"/>
</dbReference>
<protein>
    <submittedName>
        <fullName evidence="2">PAS domain-containing protein</fullName>
    </submittedName>
</protein>
<accession>A0A212R039</accession>
<dbReference type="EMBL" id="FYEH01000004">
    <property type="protein sequence ID" value="SNB65341.1"/>
    <property type="molecule type" value="Genomic_DNA"/>
</dbReference>
<dbReference type="SMART" id="SM00091">
    <property type="entry name" value="PAS"/>
    <property type="match status" value="4"/>
</dbReference>
<evidence type="ECO:0000313" key="2">
    <source>
        <dbReference type="EMBL" id="SNB65341.1"/>
    </source>
</evidence>
<feature type="domain" description="PAS" evidence="1">
    <location>
        <begin position="1"/>
        <end position="21"/>
    </location>
</feature>
<proteinExistence type="predicted"/>
<organism evidence="2 3">
    <name type="scientific">Arboricoccus pini</name>
    <dbReference type="NCBI Taxonomy" id="1963835"/>
    <lineage>
        <taxon>Bacteria</taxon>
        <taxon>Pseudomonadati</taxon>
        <taxon>Pseudomonadota</taxon>
        <taxon>Alphaproteobacteria</taxon>
        <taxon>Geminicoccales</taxon>
        <taxon>Geminicoccaceae</taxon>
        <taxon>Arboricoccus</taxon>
    </lineage>
</organism>
<dbReference type="InterPro" id="IPR000014">
    <property type="entry name" value="PAS"/>
</dbReference>